<dbReference type="InterPro" id="IPR050240">
    <property type="entry name" value="DNA_pol_type-B"/>
</dbReference>
<feature type="domain" description="DNA-directed DNA polymerase family B multifunctional" evidence="8">
    <location>
        <begin position="285"/>
        <end position="682"/>
    </location>
</feature>
<dbReference type="PANTHER" id="PTHR10322:SF23">
    <property type="entry name" value="DNA POLYMERASE DELTA CATALYTIC SUBUNIT"/>
    <property type="match status" value="1"/>
</dbReference>
<gene>
    <name evidence="9" type="ORF">ACFQJC_07345</name>
</gene>
<accession>A0ABD5ZDK2</accession>
<dbReference type="EMBL" id="JBHTAA010000002">
    <property type="protein sequence ID" value="MFC7203326.1"/>
    <property type="molecule type" value="Genomic_DNA"/>
</dbReference>
<dbReference type="SUPFAM" id="SSF56672">
    <property type="entry name" value="DNA/RNA polymerases"/>
    <property type="match status" value="1"/>
</dbReference>
<keyword evidence="10" id="KW-1185">Reference proteome</keyword>
<dbReference type="InterPro" id="IPR012337">
    <property type="entry name" value="RNaseH-like_sf"/>
</dbReference>
<name>A0ABD5ZDK2_9EURY</name>
<dbReference type="Proteomes" id="UP001596481">
    <property type="component" value="Unassembled WGS sequence"/>
</dbReference>
<proteinExistence type="inferred from homology"/>
<dbReference type="InterPro" id="IPR043502">
    <property type="entry name" value="DNA/RNA_pol_sf"/>
</dbReference>
<keyword evidence="6" id="KW-0238">DNA-binding</keyword>
<keyword evidence="4" id="KW-0548">Nucleotidyltransferase</keyword>
<evidence type="ECO:0000256" key="6">
    <source>
        <dbReference type="ARBA" id="ARBA00023125"/>
    </source>
</evidence>
<evidence type="ECO:0000259" key="8">
    <source>
        <dbReference type="Pfam" id="PF00136"/>
    </source>
</evidence>
<dbReference type="GO" id="GO:0003677">
    <property type="term" value="F:DNA binding"/>
    <property type="evidence" value="ECO:0007669"/>
    <property type="project" value="UniProtKB-KW"/>
</dbReference>
<dbReference type="CDD" id="cd05531">
    <property type="entry name" value="POLBc_B2"/>
    <property type="match status" value="1"/>
</dbReference>
<evidence type="ECO:0000256" key="4">
    <source>
        <dbReference type="ARBA" id="ARBA00022695"/>
    </source>
</evidence>
<dbReference type="Gene3D" id="1.10.132.60">
    <property type="entry name" value="DNA polymerase family B, C-terminal domain"/>
    <property type="match status" value="1"/>
</dbReference>
<evidence type="ECO:0000256" key="7">
    <source>
        <dbReference type="ARBA" id="ARBA00049244"/>
    </source>
</evidence>
<keyword evidence="3" id="KW-0808">Transferase</keyword>
<evidence type="ECO:0000256" key="1">
    <source>
        <dbReference type="ARBA" id="ARBA00005755"/>
    </source>
</evidence>
<dbReference type="SMART" id="SM00486">
    <property type="entry name" value="POLBc"/>
    <property type="match status" value="1"/>
</dbReference>
<dbReference type="InterPro" id="IPR006172">
    <property type="entry name" value="DNA-dir_DNA_pol_B"/>
</dbReference>
<evidence type="ECO:0000256" key="2">
    <source>
        <dbReference type="ARBA" id="ARBA00012417"/>
    </source>
</evidence>
<dbReference type="NCBIfam" id="NF004418">
    <property type="entry name" value="PRK05761.1-4"/>
    <property type="match status" value="1"/>
</dbReference>
<sequence>MGYKIDYLDGDVVRWSLTDDGATATRDGSYTPTLYVSVHGDQTLSDVEAAVREHPLTERTRIEERRISFRHDASPVLRIDVATLDGVKRLARTLGGWGNPGDHRLYNVDFSREFRYCLEAGIDPTPARKPTTTSLSVDELQLAHGPITELTLDGERLTSTPADLLERLSTSISETDPDVLLVNTSEVIPTLFEQAERFDVADFQLGRLPGFQRLAGQSTYTHYGMVGHSPARYNLPGRAIIDRSNTFMWNQTNLDGCLDLVSRSGRPLQELARSSIGTILTGIQIQEARRRNVLVPWRSWRHEQFKTMRQLRDADRGGFTFAPEVGLHEDVHELDFSSLYPNIIVSRNVSPERIRCDCHADRSDVPELGYSICEEDGFLPEVLRPLVEDRDAIKAELRETDDPERAAELKGRSNAIKWILVSCFGYQGFANAKFGRIECHEAINAFAREILLDAKAAFERHGWHVVHGIVDSVWVTPSEGESQTPLDDVADEISERVGIRLEYEARYDWIAFVPLRTGETGALTKYFGKKAIEATKASVGEDAYKFRGIECRQRSTPSFVEDAQKELIRVLDESRDPAVVCEHLQVHIDRLRRGAIDPSALAITNRVSKPLEAYSQYTRNVAALERANELGLARHPGQSISYVVADDETRSRERVRLVQEGPTTYDFEFYRMQLVRACESVLSPLGWRARRIERALSDTEDVTIQSFAAE</sequence>
<evidence type="ECO:0000256" key="3">
    <source>
        <dbReference type="ARBA" id="ARBA00022679"/>
    </source>
</evidence>
<comment type="similarity">
    <text evidence="1">Belongs to the DNA polymerase type-B family.</text>
</comment>
<organism evidence="9 10">
    <name type="scientific">Haloferax namakaokahaiae</name>
    <dbReference type="NCBI Taxonomy" id="1748331"/>
    <lineage>
        <taxon>Archaea</taxon>
        <taxon>Methanobacteriati</taxon>
        <taxon>Methanobacteriota</taxon>
        <taxon>Stenosarchaea group</taxon>
        <taxon>Halobacteria</taxon>
        <taxon>Halobacteriales</taxon>
        <taxon>Haloferacaceae</taxon>
        <taxon>Haloferax</taxon>
    </lineage>
</organism>
<dbReference type="InterPro" id="IPR042087">
    <property type="entry name" value="DNA_pol_B_thumb"/>
</dbReference>
<dbReference type="EC" id="2.7.7.7" evidence="2"/>
<dbReference type="SUPFAM" id="SSF53098">
    <property type="entry name" value="Ribonuclease H-like"/>
    <property type="match status" value="1"/>
</dbReference>
<dbReference type="GO" id="GO:0003887">
    <property type="term" value="F:DNA-directed DNA polymerase activity"/>
    <property type="evidence" value="ECO:0007669"/>
    <property type="project" value="UniProtKB-KW"/>
</dbReference>
<keyword evidence="5 9" id="KW-0239">DNA-directed DNA polymerase</keyword>
<dbReference type="AlphaFoldDB" id="A0ABD5ZDK2"/>
<dbReference type="InterPro" id="IPR023211">
    <property type="entry name" value="DNA_pol_palm_dom_sf"/>
</dbReference>
<dbReference type="Pfam" id="PF00136">
    <property type="entry name" value="DNA_pol_B"/>
    <property type="match status" value="1"/>
</dbReference>
<evidence type="ECO:0000313" key="10">
    <source>
        <dbReference type="Proteomes" id="UP001596481"/>
    </source>
</evidence>
<dbReference type="InterPro" id="IPR006134">
    <property type="entry name" value="DNA-dir_DNA_pol_B_multi_dom"/>
</dbReference>
<reference evidence="9 10" key="1">
    <citation type="journal article" date="2019" name="Int. J. Syst. Evol. Microbiol.">
        <title>The Global Catalogue of Microorganisms (GCM) 10K type strain sequencing project: providing services to taxonomists for standard genome sequencing and annotation.</title>
        <authorList>
            <consortium name="The Broad Institute Genomics Platform"/>
            <consortium name="The Broad Institute Genome Sequencing Center for Infectious Disease"/>
            <person name="Wu L."/>
            <person name="Ma J."/>
        </authorList>
    </citation>
    <scope>NUCLEOTIDE SEQUENCE [LARGE SCALE GENOMIC DNA]</scope>
    <source>
        <strain evidence="9 10">DSM 29988</strain>
    </source>
</reference>
<dbReference type="Gene3D" id="1.10.287.690">
    <property type="entry name" value="Helix hairpin bin"/>
    <property type="match status" value="1"/>
</dbReference>
<dbReference type="PANTHER" id="PTHR10322">
    <property type="entry name" value="DNA POLYMERASE CATALYTIC SUBUNIT"/>
    <property type="match status" value="1"/>
</dbReference>
<evidence type="ECO:0000313" key="9">
    <source>
        <dbReference type="EMBL" id="MFC7203326.1"/>
    </source>
</evidence>
<comment type="caution">
    <text evidence="9">The sequence shown here is derived from an EMBL/GenBank/DDBJ whole genome shotgun (WGS) entry which is preliminary data.</text>
</comment>
<protein>
    <recommendedName>
        <fullName evidence="2">DNA-directed DNA polymerase</fullName>
        <ecNumber evidence="2">2.7.7.7</ecNumber>
    </recommendedName>
</protein>
<dbReference type="RefSeq" id="WP_390222665.1">
    <property type="nucleotide sequence ID" value="NZ_JBHTAA010000002.1"/>
</dbReference>
<dbReference type="Gene3D" id="3.90.1600.10">
    <property type="entry name" value="Palm domain of DNA polymerase"/>
    <property type="match status" value="1"/>
</dbReference>
<evidence type="ECO:0000256" key="5">
    <source>
        <dbReference type="ARBA" id="ARBA00022932"/>
    </source>
</evidence>
<comment type="catalytic activity">
    <reaction evidence="7">
        <text>DNA(n) + a 2'-deoxyribonucleoside 5'-triphosphate = DNA(n+1) + diphosphate</text>
        <dbReference type="Rhea" id="RHEA:22508"/>
        <dbReference type="Rhea" id="RHEA-COMP:17339"/>
        <dbReference type="Rhea" id="RHEA-COMP:17340"/>
        <dbReference type="ChEBI" id="CHEBI:33019"/>
        <dbReference type="ChEBI" id="CHEBI:61560"/>
        <dbReference type="ChEBI" id="CHEBI:173112"/>
        <dbReference type="EC" id="2.7.7.7"/>
    </reaction>
</comment>